<sequence>MRVEWQCRRMCCIALSTISIELGPADHPSSFFEDCPTTGPRSPPLIAASPSLAPRFAPTTRSSPTCRGGTSQARLGRAG</sequence>
<reference evidence="2" key="1">
    <citation type="submission" date="2019-12" db="EMBL/GenBank/DDBJ databases">
        <title>An insight into the sialome of adult female Ixodes ricinus ticks feeding for 6 days.</title>
        <authorList>
            <person name="Perner J."/>
            <person name="Ribeiro J.M.C."/>
        </authorList>
    </citation>
    <scope>NUCLEOTIDE SEQUENCE</scope>
    <source>
        <strain evidence="2">Semi-engorged</strain>
        <tissue evidence="2">Salivary glands</tissue>
    </source>
</reference>
<organism evidence="2">
    <name type="scientific">Ixodes ricinus</name>
    <name type="common">Common tick</name>
    <name type="synonym">Acarus ricinus</name>
    <dbReference type="NCBI Taxonomy" id="34613"/>
    <lineage>
        <taxon>Eukaryota</taxon>
        <taxon>Metazoa</taxon>
        <taxon>Ecdysozoa</taxon>
        <taxon>Arthropoda</taxon>
        <taxon>Chelicerata</taxon>
        <taxon>Arachnida</taxon>
        <taxon>Acari</taxon>
        <taxon>Parasitiformes</taxon>
        <taxon>Ixodida</taxon>
        <taxon>Ixodoidea</taxon>
        <taxon>Ixodidae</taxon>
        <taxon>Ixodinae</taxon>
        <taxon>Ixodes</taxon>
    </lineage>
</organism>
<evidence type="ECO:0000313" key="2">
    <source>
        <dbReference type="EMBL" id="MXU84205.1"/>
    </source>
</evidence>
<dbReference type="EMBL" id="GIFC01002122">
    <property type="protein sequence ID" value="MXU84205.1"/>
    <property type="molecule type" value="Transcribed_RNA"/>
</dbReference>
<evidence type="ECO:0000256" key="1">
    <source>
        <dbReference type="SAM" id="MobiDB-lite"/>
    </source>
</evidence>
<feature type="compositionally biased region" description="Polar residues" evidence="1">
    <location>
        <begin position="59"/>
        <end position="73"/>
    </location>
</feature>
<accession>A0A6B0U6L2</accession>
<feature type="region of interest" description="Disordered" evidence="1">
    <location>
        <begin position="35"/>
        <end position="79"/>
    </location>
</feature>
<proteinExistence type="predicted"/>
<dbReference type="AlphaFoldDB" id="A0A6B0U6L2"/>
<feature type="compositionally biased region" description="Low complexity" evidence="1">
    <location>
        <begin position="44"/>
        <end position="55"/>
    </location>
</feature>
<protein>
    <submittedName>
        <fullName evidence="2">Uncharacterized protein</fullName>
    </submittedName>
</protein>
<name>A0A6B0U6L2_IXORI</name>